<evidence type="ECO:0000256" key="9">
    <source>
        <dbReference type="ARBA" id="ARBA00023172"/>
    </source>
</evidence>
<evidence type="ECO:0000313" key="10">
    <source>
        <dbReference type="EMBL" id="KAH9326523.1"/>
    </source>
</evidence>
<name>A0AA38LIZ8_TAXCH</name>
<dbReference type="GO" id="GO:0003887">
    <property type="term" value="F:DNA-directed DNA polymerase activity"/>
    <property type="evidence" value="ECO:0007669"/>
    <property type="project" value="UniProtKB-KW"/>
</dbReference>
<dbReference type="GO" id="GO:0003676">
    <property type="term" value="F:nucleic acid binding"/>
    <property type="evidence" value="ECO:0007669"/>
    <property type="project" value="InterPro"/>
</dbReference>
<dbReference type="SUPFAM" id="SSF53098">
    <property type="entry name" value="Ribonuclease H-like"/>
    <property type="match status" value="1"/>
</dbReference>
<dbReference type="GO" id="GO:0004519">
    <property type="term" value="F:endonuclease activity"/>
    <property type="evidence" value="ECO:0007669"/>
    <property type="project" value="UniProtKB-KW"/>
</dbReference>
<reference evidence="10 11" key="1">
    <citation type="journal article" date="2021" name="Nat. Plants">
        <title>The Taxus genome provides insights into paclitaxel biosynthesis.</title>
        <authorList>
            <person name="Xiong X."/>
            <person name="Gou J."/>
            <person name="Liao Q."/>
            <person name="Li Y."/>
            <person name="Zhou Q."/>
            <person name="Bi G."/>
            <person name="Li C."/>
            <person name="Du R."/>
            <person name="Wang X."/>
            <person name="Sun T."/>
            <person name="Guo L."/>
            <person name="Liang H."/>
            <person name="Lu P."/>
            <person name="Wu Y."/>
            <person name="Zhang Z."/>
            <person name="Ro D.K."/>
            <person name="Shang Y."/>
            <person name="Huang S."/>
            <person name="Yan J."/>
        </authorList>
    </citation>
    <scope>NUCLEOTIDE SEQUENCE [LARGE SCALE GENOMIC DNA]</scope>
    <source>
        <strain evidence="10">Ta-2019</strain>
    </source>
</reference>
<dbReference type="GO" id="GO:0003964">
    <property type="term" value="F:RNA-directed DNA polymerase activity"/>
    <property type="evidence" value="ECO:0007669"/>
    <property type="project" value="UniProtKB-KW"/>
</dbReference>
<dbReference type="PANTHER" id="PTHR42648">
    <property type="entry name" value="TRANSPOSASE, PUTATIVE-RELATED"/>
    <property type="match status" value="1"/>
</dbReference>
<evidence type="ECO:0000256" key="6">
    <source>
        <dbReference type="ARBA" id="ARBA00022908"/>
    </source>
</evidence>
<proteinExistence type="predicted"/>
<dbReference type="GO" id="GO:0015074">
    <property type="term" value="P:DNA integration"/>
    <property type="evidence" value="ECO:0007669"/>
    <property type="project" value="UniProtKB-KW"/>
</dbReference>
<feature type="non-terminal residue" evidence="10">
    <location>
        <position position="1"/>
    </location>
</feature>
<keyword evidence="8" id="KW-0239">DNA-directed DNA polymerase</keyword>
<evidence type="ECO:0000256" key="5">
    <source>
        <dbReference type="ARBA" id="ARBA00022842"/>
    </source>
</evidence>
<keyword evidence="8" id="KW-0808">Transferase</keyword>
<keyword evidence="9" id="KW-0233">DNA recombination</keyword>
<protein>
    <recommendedName>
        <fullName evidence="12">Integrase catalytic domain-containing protein</fullName>
    </recommendedName>
</protein>
<accession>A0AA38LIZ8</accession>
<organism evidence="10 11">
    <name type="scientific">Taxus chinensis</name>
    <name type="common">Chinese yew</name>
    <name type="synonym">Taxus wallichiana var. chinensis</name>
    <dbReference type="NCBI Taxonomy" id="29808"/>
    <lineage>
        <taxon>Eukaryota</taxon>
        <taxon>Viridiplantae</taxon>
        <taxon>Streptophyta</taxon>
        <taxon>Embryophyta</taxon>
        <taxon>Tracheophyta</taxon>
        <taxon>Spermatophyta</taxon>
        <taxon>Pinopsida</taxon>
        <taxon>Pinidae</taxon>
        <taxon>Conifers II</taxon>
        <taxon>Cupressales</taxon>
        <taxon>Taxaceae</taxon>
        <taxon>Taxus</taxon>
    </lineage>
</organism>
<dbReference type="EMBL" id="JAHRHJ020000002">
    <property type="protein sequence ID" value="KAH9326523.1"/>
    <property type="molecule type" value="Genomic_DNA"/>
</dbReference>
<keyword evidence="3" id="KW-0255">Endonuclease</keyword>
<dbReference type="Proteomes" id="UP000824469">
    <property type="component" value="Unassembled WGS sequence"/>
</dbReference>
<sequence length="50" mass="5835">NKSDVFDTFVKWKSLVKNEIGLKLKCLRSDNGGEYCNNEFDDYCSKNVIR</sequence>
<keyword evidence="11" id="KW-1185">Reference proteome</keyword>
<evidence type="ECO:0000256" key="3">
    <source>
        <dbReference type="ARBA" id="ARBA00022759"/>
    </source>
</evidence>
<dbReference type="GO" id="GO:0016787">
    <property type="term" value="F:hydrolase activity"/>
    <property type="evidence" value="ECO:0007669"/>
    <property type="project" value="UniProtKB-KW"/>
</dbReference>
<dbReference type="Gene3D" id="3.30.420.10">
    <property type="entry name" value="Ribonuclease H-like superfamily/Ribonuclease H"/>
    <property type="match status" value="1"/>
</dbReference>
<keyword evidence="8" id="KW-0548">Nucleotidyltransferase</keyword>
<gene>
    <name evidence="10" type="ORF">KI387_006701</name>
</gene>
<evidence type="ECO:0000256" key="7">
    <source>
        <dbReference type="ARBA" id="ARBA00022918"/>
    </source>
</evidence>
<dbReference type="InterPro" id="IPR012337">
    <property type="entry name" value="RNaseH-like_sf"/>
</dbReference>
<dbReference type="GO" id="GO:0046872">
    <property type="term" value="F:metal ion binding"/>
    <property type="evidence" value="ECO:0007669"/>
    <property type="project" value="UniProtKB-KW"/>
</dbReference>
<keyword evidence="5" id="KW-0460">Magnesium</keyword>
<comment type="caution">
    <text evidence="10">The sequence shown here is derived from an EMBL/GenBank/DDBJ whole genome shotgun (WGS) entry which is preliminary data.</text>
</comment>
<dbReference type="AlphaFoldDB" id="A0AA38LIZ8"/>
<evidence type="ECO:0000256" key="4">
    <source>
        <dbReference type="ARBA" id="ARBA00022801"/>
    </source>
</evidence>
<evidence type="ECO:0000256" key="8">
    <source>
        <dbReference type="ARBA" id="ARBA00022932"/>
    </source>
</evidence>
<keyword evidence="6" id="KW-0229">DNA integration</keyword>
<keyword evidence="4" id="KW-0378">Hydrolase</keyword>
<keyword evidence="1" id="KW-0540">Nuclease</keyword>
<evidence type="ECO:0008006" key="12">
    <source>
        <dbReference type="Google" id="ProtNLM"/>
    </source>
</evidence>
<evidence type="ECO:0000256" key="1">
    <source>
        <dbReference type="ARBA" id="ARBA00022722"/>
    </source>
</evidence>
<evidence type="ECO:0000256" key="2">
    <source>
        <dbReference type="ARBA" id="ARBA00022723"/>
    </source>
</evidence>
<keyword evidence="2" id="KW-0479">Metal-binding</keyword>
<keyword evidence="7" id="KW-0695">RNA-directed DNA polymerase</keyword>
<feature type="non-terminal residue" evidence="10">
    <location>
        <position position="50"/>
    </location>
</feature>
<dbReference type="InterPro" id="IPR039537">
    <property type="entry name" value="Retrotran_Ty1/copia-like"/>
</dbReference>
<dbReference type="InterPro" id="IPR036397">
    <property type="entry name" value="RNaseH_sf"/>
</dbReference>
<dbReference type="PANTHER" id="PTHR42648:SF11">
    <property type="entry name" value="TRANSPOSON TY4-P GAG-POL POLYPROTEIN"/>
    <property type="match status" value="1"/>
</dbReference>
<dbReference type="GO" id="GO:0006310">
    <property type="term" value="P:DNA recombination"/>
    <property type="evidence" value="ECO:0007669"/>
    <property type="project" value="UniProtKB-KW"/>
</dbReference>
<evidence type="ECO:0000313" key="11">
    <source>
        <dbReference type="Proteomes" id="UP000824469"/>
    </source>
</evidence>